<organism evidence="7 8">
    <name type="scientific">Stakelama saccharophila</name>
    <dbReference type="NCBI Taxonomy" id="3075605"/>
    <lineage>
        <taxon>Bacteria</taxon>
        <taxon>Pseudomonadati</taxon>
        <taxon>Pseudomonadota</taxon>
        <taxon>Alphaproteobacteria</taxon>
        <taxon>Sphingomonadales</taxon>
        <taxon>Sphingomonadaceae</taxon>
        <taxon>Stakelama</taxon>
    </lineage>
</organism>
<gene>
    <name evidence="7" type="ORF">RPR59_04380</name>
</gene>
<evidence type="ECO:0000256" key="2">
    <source>
        <dbReference type="SAM" id="Coils"/>
    </source>
</evidence>
<dbReference type="SUPFAM" id="SSF111369">
    <property type="entry name" value="HlyD-like secretion proteins"/>
    <property type="match status" value="2"/>
</dbReference>
<feature type="region of interest" description="Disordered" evidence="3">
    <location>
        <begin position="1"/>
        <end position="42"/>
    </location>
</feature>
<reference evidence="7 8" key="1">
    <citation type="submission" date="2023-09" db="EMBL/GenBank/DDBJ databases">
        <authorList>
            <person name="Rey-Velasco X."/>
        </authorList>
    </citation>
    <scope>NUCLEOTIDE SEQUENCE [LARGE SCALE GENOMIC DNA]</scope>
    <source>
        <strain evidence="7 8">W311</strain>
    </source>
</reference>
<feature type="transmembrane region" description="Helical" evidence="4">
    <location>
        <begin position="52"/>
        <end position="70"/>
    </location>
</feature>
<dbReference type="PANTHER" id="PTHR30386:SF19">
    <property type="entry name" value="MULTIDRUG EXPORT PROTEIN EMRA-RELATED"/>
    <property type="match status" value="1"/>
</dbReference>
<evidence type="ECO:0000256" key="4">
    <source>
        <dbReference type="SAM" id="Phobius"/>
    </source>
</evidence>
<evidence type="ECO:0000259" key="6">
    <source>
        <dbReference type="Pfam" id="PF25963"/>
    </source>
</evidence>
<sequence>MTDMSQSFDSESEADDHETVAVPQGEDRVADTVGPDAEAGKKRSLAKRLRRPLLILGPLVLLVGGVLFYLNGGRYVSTDNAYLNSGQVQVSANVAGRVVDVEVENNQHVKKGQVLFRLDPAPYQARVDEAEARLANARTQVRATRANYRQGQAEIQAARDKLRYAEREAARQKELLDEGISSQSQYDQAVLAVQTARQGIQTSQQRNESIEASLSGNVGAPVDQQPAVKQAEAALRQAKLDLGYTVIRAAQDGIVTKVDQLQVGDYVSASQPVFTLVGNRIWVEANFKENQLQYMRLGQPASVSVDAFPDLDLHGHVSSFSPGTGNAFSVLPAQNATGNWVKVVQRLPVEITLDRVPEGRPLHAGLSSEVTVDTGHERHLFGPDEPAAAAAK</sequence>
<protein>
    <submittedName>
        <fullName evidence="7">HlyD family secretion protein</fullName>
    </submittedName>
</protein>
<dbReference type="InterPro" id="IPR058634">
    <property type="entry name" value="AaeA-lik-b-barrel"/>
</dbReference>
<dbReference type="Pfam" id="PF25885">
    <property type="entry name" value="HH_EMRA"/>
    <property type="match status" value="1"/>
</dbReference>
<evidence type="ECO:0000313" key="7">
    <source>
        <dbReference type="EMBL" id="WNO54498.1"/>
    </source>
</evidence>
<keyword evidence="4" id="KW-0472">Membrane</keyword>
<feature type="coiled-coil region" evidence="2">
    <location>
        <begin position="127"/>
        <end position="175"/>
    </location>
</feature>
<keyword evidence="4" id="KW-0812">Transmembrane</keyword>
<evidence type="ECO:0000313" key="8">
    <source>
        <dbReference type="Proteomes" id="UP001302249"/>
    </source>
</evidence>
<dbReference type="InterPro" id="IPR058633">
    <property type="entry name" value="EmrA/FarA_HH"/>
</dbReference>
<dbReference type="Proteomes" id="UP001302249">
    <property type="component" value="Chromosome"/>
</dbReference>
<dbReference type="Gene3D" id="2.40.30.170">
    <property type="match status" value="1"/>
</dbReference>
<feature type="domain" description="p-hydroxybenzoic acid efflux pump subunit AaeA-like beta-barrel" evidence="6">
    <location>
        <begin position="282"/>
        <end position="372"/>
    </location>
</feature>
<keyword evidence="8" id="KW-1185">Reference proteome</keyword>
<dbReference type="InterPro" id="IPR050739">
    <property type="entry name" value="MFP"/>
</dbReference>
<proteinExistence type="predicted"/>
<name>A0ABZ0BB43_9SPHN</name>
<evidence type="ECO:0000259" key="5">
    <source>
        <dbReference type="Pfam" id="PF25885"/>
    </source>
</evidence>
<dbReference type="Gene3D" id="1.10.287.470">
    <property type="entry name" value="Helix hairpin bin"/>
    <property type="match status" value="1"/>
</dbReference>
<dbReference type="EMBL" id="CP135076">
    <property type="protein sequence ID" value="WNO54498.1"/>
    <property type="molecule type" value="Genomic_DNA"/>
</dbReference>
<dbReference type="RefSeq" id="WP_313917054.1">
    <property type="nucleotide sequence ID" value="NZ_CP135076.1"/>
</dbReference>
<evidence type="ECO:0000256" key="3">
    <source>
        <dbReference type="SAM" id="MobiDB-lite"/>
    </source>
</evidence>
<feature type="domain" description="Multidrug export protein EmrA/FarA alpha-helical hairpin" evidence="5">
    <location>
        <begin position="125"/>
        <end position="242"/>
    </location>
</feature>
<dbReference type="PANTHER" id="PTHR30386">
    <property type="entry name" value="MEMBRANE FUSION SUBUNIT OF EMRAB-TOLC MULTIDRUG EFFLUX PUMP"/>
    <property type="match status" value="1"/>
</dbReference>
<keyword evidence="2" id="KW-0175">Coiled coil</keyword>
<evidence type="ECO:0000256" key="1">
    <source>
        <dbReference type="ARBA" id="ARBA00004196"/>
    </source>
</evidence>
<keyword evidence="4" id="KW-1133">Transmembrane helix</keyword>
<accession>A0ABZ0BB43</accession>
<comment type="subcellular location">
    <subcellularLocation>
        <location evidence="1">Cell envelope</location>
    </subcellularLocation>
</comment>
<dbReference type="Pfam" id="PF25963">
    <property type="entry name" value="Beta-barrel_AAEA"/>
    <property type="match status" value="1"/>
</dbReference>
<dbReference type="Gene3D" id="2.40.50.100">
    <property type="match status" value="1"/>
</dbReference>